<evidence type="ECO:0000313" key="2">
    <source>
        <dbReference type="Proteomes" id="UP000248916"/>
    </source>
</evidence>
<protein>
    <submittedName>
        <fullName evidence="1">Uncharacterized protein DUF4112</fullName>
    </submittedName>
</protein>
<organism evidence="1 2">
    <name type="scientific">Palleronia aestuarii</name>
    <dbReference type="NCBI Taxonomy" id="568105"/>
    <lineage>
        <taxon>Bacteria</taxon>
        <taxon>Pseudomonadati</taxon>
        <taxon>Pseudomonadota</taxon>
        <taxon>Alphaproteobacteria</taxon>
        <taxon>Rhodobacterales</taxon>
        <taxon>Roseobacteraceae</taxon>
        <taxon>Palleronia</taxon>
    </lineage>
</organism>
<sequence>MTAHPHMHRLERLERLASRLDSAFRIPGTKIRFGYDPILGLLPGVGDVAALVPGVYIINESRKLGVPTHLLIKQGVNMGIDTLVGSIPLLGSVFDVGFRANRRNVALLRKHLEDLHGPTASTGASPPHGAPIDR</sequence>
<evidence type="ECO:0000313" key="1">
    <source>
        <dbReference type="EMBL" id="PZX17496.1"/>
    </source>
</evidence>
<name>A0A2W7NW16_9RHOB</name>
<reference evidence="1 2" key="1">
    <citation type="submission" date="2018-06" db="EMBL/GenBank/DDBJ databases">
        <title>Genomic Encyclopedia of Archaeal and Bacterial Type Strains, Phase II (KMG-II): from individual species to whole genera.</title>
        <authorList>
            <person name="Goeker M."/>
        </authorList>
    </citation>
    <scope>NUCLEOTIDE SEQUENCE [LARGE SCALE GENOMIC DNA]</scope>
    <source>
        <strain evidence="1 2">DSM 22009</strain>
    </source>
</reference>
<proteinExistence type="predicted"/>
<dbReference type="InterPro" id="IPR025187">
    <property type="entry name" value="DUF4112"/>
</dbReference>
<dbReference type="OrthoDB" id="513552at2"/>
<accession>A0A2W7NW16</accession>
<dbReference type="EMBL" id="QKZL01000004">
    <property type="protein sequence ID" value="PZX17496.1"/>
    <property type="molecule type" value="Genomic_DNA"/>
</dbReference>
<dbReference type="PANTHER" id="PTHR35519">
    <property type="entry name" value="MEMBRANE PROTEINS"/>
    <property type="match status" value="1"/>
</dbReference>
<dbReference type="Pfam" id="PF13430">
    <property type="entry name" value="DUF4112"/>
    <property type="match status" value="1"/>
</dbReference>
<gene>
    <name evidence="1" type="ORF">LX81_01219</name>
</gene>
<dbReference type="RefSeq" id="WP_111536407.1">
    <property type="nucleotide sequence ID" value="NZ_QKZL01000004.1"/>
</dbReference>
<dbReference type="Proteomes" id="UP000248916">
    <property type="component" value="Unassembled WGS sequence"/>
</dbReference>
<comment type="caution">
    <text evidence="1">The sequence shown here is derived from an EMBL/GenBank/DDBJ whole genome shotgun (WGS) entry which is preliminary data.</text>
</comment>
<dbReference type="AlphaFoldDB" id="A0A2W7NW16"/>
<dbReference type="PANTHER" id="PTHR35519:SF2">
    <property type="entry name" value="PH DOMAIN PROTEIN"/>
    <property type="match status" value="1"/>
</dbReference>
<keyword evidence="2" id="KW-1185">Reference proteome</keyword>